<name>A0A9W7XRG9_9FUNG</name>
<dbReference type="SUPFAM" id="SSF48403">
    <property type="entry name" value="Ankyrin repeat"/>
    <property type="match status" value="1"/>
</dbReference>
<evidence type="ECO:0000256" key="2">
    <source>
        <dbReference type="SAM" id="MobiDB-lite"/>
    </source>
</evidence>
<proteinExistence type="predicted"/>
<sequence>MFDEREEVFREMAALGNLKAVVSFLRSGINVNGQNKMNGWTALHWACTRSYSQIVETLIRAGTDPSIRNKKGERPIDVCKEDSVKELFRLCMSDEDVDAALKSEKDTPLQNASFVPNYIANPDLSKAWDSPDNVAIPEKADSSFMRQQQIEASSTARCPDTNSSGPASSQPAIEAVSQTPSLTPDPSTTTVERELLVYAEELSDGCLLGSVLVDDTRSQTVSDLVMQIRQELDEVPAHFSILRHNGQLAVPINAKQEALGIGRVFRGANDAVI</sequence>
<feature type="compositionally biased region" description="Polar residues" evidence="2">
    <location>
        <begin position="144"/>
        <end position="171"/>
    </location>
</feature>
<dbReference type="InterPro" id="IPR036770">
    <property type="entry name" value="Ankyrin_rpt-contain_sf"/>
</dbReference>
<accession>A0A9W7XRG9</accession>
<evidence type="ECO:0008006" key="5">
    <source>
        <dbReference type="Google" id="ProtNLM"/>
    </source>
</evidence>
<feature type="region of interest" description="Disordered" evidence="2">
    <location>
        <begin position="143"/>
        <end position="188"/>
    </location>
</feature>
<dbReference type="OrthoDB" id="539213at2759"/>
<dbReference type="SMART" id="SM00248">
    <property type="entry name" value="ANK"/>
    <property type="match status" value="1"/>
</dbReference>
<organism evidence="3 4">
    <name type="scientific">Coemansia erecta</name>
    <dbReference type="NCBI Taxonomy" id="147472"/>
    <lineage>
        <taxon>Eukaryota</taxon>
        <taxon>Fungi</taxon>
        <taxon>Fungi incertae sedis</taxon>
        <taxon>Zoopagomycota</taxon>
        <taxon>Kickxellomycotina</taxon>
        <taxon>Kickxellomycetes</taxon>
        <taxon>Kickxellales</taxon>
        <taxon>Kickxellaceae</taxon>
        <taxon>Coemansia</taxon>
    </lineage>
</organism>
<dbReference type="EMBL" id="JANBOJ010000429">
    <property type="protein sequence ID" value="KAJ1719309.1"/>
    <property type="molecule type" value="Genomic_DNA"/>
</dbReference>
<feature type="compositionally biased region" description="Low complexity" evidence="2">
    <location>
        <begin position="177"/>
        <end position="188"/>
    </location>
</feature>
<evidence type="ECO:0000313" key="4">
    <source>
        <dbReference type="Proteomes" id="UP001149813"/>
    </source>
</evidence>
<gene>
    <name evidence="3" type="ORF">LPJ53_005905</name>
</gene>
<dbReference type="PROSITE" id="PS50297">
    <property type="entry name" value="ANK_REP_REGION"/>
    <property type="match status" value="1"/>
</dbReference>
<dbReference type="InterPro" id="IPR002110">
    <property type="entry name" value="Ankyrin_rpt"/>
</dbReference>
<dbReference type="InterPro" id="IPR039195">
    <property type="entry name" value="ANKRD40"/>
</dbReference>
<feature type="non-terminal residue" evidence="3">
    <location>
        <position position="273"/>
    </location>
</feature>
<dbReference type="PANTHER" id="PTHR24192:SF3">
    <property type="entry name" value="ANKYRIN REPEAT DOMAIN 40"/>
    <property type="match status" value="1"/>
</dbReference>
<dbReference type="Gene3D" id="1.25.40.20">
    <property type="entry name" value="Ankyrin repeat-containing domain"/>
    <property type="match status" value="1"/>
</dbReference>
<protein>
    <recommendedName>
        <fullName evidence="5">Ankyrin</fullName>
    </recommendedName>
</protein>
<reference evidence="3" key="1">
    <citation type="submission" date="2022-07" db="EMBL/GenBank/DDBJ databases">
        <title>Phylogenomic reconstructions and comparative analyses of Kickxellomycotina fungi.</title>
        <authorList>
            <person name="Reynolds N.K."/>
            <person name="Stajich J.E."/>
            <person name="Barry K."/>
            <person name="Grigoriev I.V."/>
            <person name="Crous P."/>
            <person name="Smith M.E."/>
        </authorList>
    </citation>
    <scope>NUCLEOTIDE SEQUENCE</scope>
    <source>
        <strain evidence="3">NBRC 32514</strain>
    </source>
</reference>
<dbReference type="PANTHER" id="PTHR24192">
    <property type="entry name" value="ANKYRIN REPEAT DOMAIN 40"/>
    <property type="match status" value="1"/>
</dbReference>
<evidence type="ECO:0000313" key="3">
    <source>
        <dbReference type="EMBL" id="KAJ1719309.1"/>
    </source>
</evidence>
<keyword evidence="4" id="KW-1185">Reference proteome</keyword>
<dbReference type="PROSITE" id="PS50088">
    <property type="entry name" value="ANK_REPEAT"/>
    <property type="match status" value="1"/>
</dbReference>
<feature type="repeat" description="ANK" evidence="1">
    <location>
        <begin position="38"/>
        <end position="70"/>
    </location>
</feature>
<keyword evidence="1" id="KW-0040">ANK repeat</keyword>
<evidence type="ECO:0000256" key="1">
    <source>
        <dbReference type="PROSITE-ProRule" id="PRU00023"/>
    </source>
</evidence>
<comment type="caution">
    <text evidence="3">The sequence shown here is derived from an EMBL/GenBank/DDBJ whole genome shotgun (WGS) entry which is preliminary data.</text>
</comment>
<dbReference type="Pfam" id="PF12796">
    <property type="entry name" value="Ank_2"/>
    <property type="match status" value="1"/>
</dbReference>
<dbReference type="AlphaFoldDB" id="A0A9W7XRG9"/>
<dbReference type="Proteomes" id="UP001149813">
    <property type="component" value="Unassembled WGS sequence"/>
</dbReference>